<keyword evidence="5 11" id="KW-1133">Transmembrane helix</keyword>
<dbReference type="AlphaFoldDB" id="A0A5C5XHX1"/>
<evidence type="ECO:0000256" key="6">
    <source>
        <dbReference type="ARBA" id="ARBA00023065"/>
    </source>
</evidence>
<dbReference type="GO" id="GO:0046872">
    <property type="term" value="F:metal ion binding"/>
    <property type="evidence" value="ECO:0007669"/>
    <property type="project" value="UniProtKB-KW"/>
</dbReference>
<keyword evidence="11" id="KW-0915">Sodium</keyword>
<feature type="binding site" evidence="11">
    <location>
        <position position="79"/>
    </location>
    <ligand>
        <name>Na(+)</name>
        <dbReference type="ChEBI" id="CHEBI:29101"/>
        <note>structural</note>
    </ligand>
</feature>
<evidence type="ECO:0000256" key="10">
    <source>
        <dbReference type="ARBA" id="ARBA00035585"/>
    </source>
</evidence>
<dbReference type="RefSeq" id="WP_146504173.1">
    <property type="nucleotide sequence ID" value="NZ_SJPG01000001.1"/>
</dbReference>
<protein>
    <recommendedName>
        <fullName evidence="11">Fluoride-specific ion channel FluC</fullName>
    </recommendedName>
</protein>
<evidence type="ECO:0000256" key="9">
    <source>
        <dbReference type="ARBA" id="ARBA00035120"/>
    </source>
</evidence>
<evidence type="ECO:0000256" key="11">
    <source>
        <dbReference type="HAMAP-Rule" id="MF_00454"/>
    </source>
</evidence>
<keyword evidence="2 11" id="KW-1003">Cell membrane</keyword>
<dbReference type="OrthoDB" id="9815830at2"/>
<keyword evidence="6 11" id="KW-0406">Ion transport</keyword>
<feature type="transmembrane region" description="Helical" evidence="11">
    <location>
        <begin position="104"/>
        <end position="126"/>
    </location>
</feature>
<evidence type="ECO:0000313" key="13">
    <source>
        <dbReference type="Proteomes" id="UP000316095"/>
    </source>
</evidence>
<dbReference type="PANTHER" id="PTHR28259">
    <property type="entry name" value="FLUORIDE EXPORT PROTEIN 1-RELATED"/>
    <property type="match status" value="1"/>
</dbReference>
<dbReference type="HAMAP" id="MF_00454">
    <property type="entry name" value="FluC"/>
    <property type="match status" value="1"/>
</dbReference>
<dbReference type="GO" id="GO:0005886">
    <property type="term" value="C:plasma membrane"/>
    <property type="evidence" value="ECO:0007669"/>
    <property type="project" value="UniProtKB-SubCell"/>
</dbReference>
<name>A0A5C5XHX1_9PLAN</name>
<dbReference type="EMBL" id="SJPG01000001">
    <property type="protein sequence ID" value="TWT62298.1"/>
    <property type="molecule type" value="Genomic_DNA"/>
</dbReference>
<comment type="caution">
    <text evidence="12">The sequence shown here is derived from an EMBL/GenBank/DDBJ whole genome shotgun (WGS) entry which is preliminary data.</text>
</comment>
<proteinExistence type="inferred from homology"/>
<dbReference type="Proteomes" id="UP000316095">
    <property type="component" value="Unassembled WGS sequence"/>
</dbReference>
<comment type="similarity">
    <text evidence="9 11">Belongs to the fluoride channel Fluc/FEX (TC 1.A.43) family.</text>
</comment>
<comment type="function">
    <text evidence="11">Fluoride-specific ion channel. Important for reducing fluoride concentration in the cell, thus reducing its toxicity.</text>
</comment>
<evidence type="ECO:0000256" key="8">
    <source>
        <dbReference type="ARBA" id="ARBA00023303"/>
    </source>
</evidence>
<evidence type="ECO:0000256" key="1">
    <source>
        <dbReference type="ARBA" id="ARBA00004651"/>
    </source>
</evidence>
<dbReference type="GO" id="GO:0062054">
    <property type="term" value="F:fluoride channel activity"/>
    <property type="evidence" value="ECO:0007669"/>
    <property type="project" value="UniProtKB-UniRule"/>
</dbReference>
<keyword evidence="8 11" id="KW-0407">Ion channel</keyword>
<keyword evidence="11" id="KW-0479">Metal-binding</keyword>
<reference evidence="12 13" key="1">
    <citation type="submission" date="2019-02" db="EMBL/GenBank/DDBJ databases">
        <title>Deep-cultivation of Planctomycetes and their phenomic and genomic characterization uncovers novel biology.</title>
        <authorList>
            <person name="Wiegand S."/>
            <person name="Jogler M."/>
            <person name="Boedeker C."/>
            <person name="Pinto D."/>
            <person name="Vollmers J."/>
            <person name="Rivas-Marin E."/>
            <person name="Kohn T."/>
            <person name="Peeters S.H."/>
            <person name="Heuer A."/>
            <person name="Rast P."/>
            <person name="Oberbeckmann S."/>
            <person name="Bunk B."/>
            <person name="Jeske O."/>
            <person name="Meyerdierks A."/>
            <person name="Storesund J.E."/>
            <person name="Kallscheuer N."/>
            <person name="Luecker S."/>
            <person name="Lage O.M."/>
            <person name="Pohl T."/>
            <person name="Merkel B.J."/>
            <person name="Hornburger P."/>
            <person name="Mueller R.-W."/>
            <person name="Bruemmer F."/>
            <person name="Labrenz M."/>
            <person name="Spormann A.M."/>
            <person name="Op Den Camp H."/>
            <person name="Overmann J."/>
            <person name="Amann R."/>
            <person name="Jetten M.S.M."/>
            <person name="Mascher T."/>
            <person name="Medema M.H."/>
            <person name="Devos D.P."/>
            <person name="Kaster A.-K."/>
            <person name="Ovreas L."/>
            <person name="Rohde M."/>
            <person name="Galperin M.Y."/>
            <person name="Jogler C."/>
        </authorList>
    </citation>
    <scope>NUCLEOTIDE SEQUENCE [LARGE SCALE GENOMIC DNA]</scope>
    <source>
        <strain evidence="12 13">Pan54</strain>
    </source>
</reference>
<evidence type="ECO:0000256" key="7">
    <source>
        <dbReference type="ARBA" id="ARBA00023136"/>
    </source>
</evidence>
<evidence type="ECO:0000313" key="12">
    <source>
        <dbReference type="EMBL" id="TWT62298.1"/>
    </source>
</evidence>
<keyword evidence="13" id="KW-1185">Reference proteome</keyword>
<feature type="transmembrane region" description="Helical" evidence="11">
    <location>
        <begin position="39"/>
        <end position="57"/>
    </location>
</feature>
<sequence>MFLDVIAVGLGGAVGAVSRYFLSGWMMQKYPQFEPAGTLLVNVLGCFLIGLLVALEMQNVMTGRKWRAFAITGCLGSLTTFSTFGYQTVVLARDRSFGWATVNVASNLILGIVAILIGMLIGRLFAR</sequence>
<dbReference type="InterPro" id="IPR003691">
    <property type="entry name" value="FluC"/>
</dbReference>
<comment type="subcellular location">
    <subcellularLocation>
        <location evidence="1 11">Cell membrane</location>
        <topology evidence="1 11">Multi-pass membrane protein</topology>
    </subcellularLocation>
</comment>
<gene>
    <name evidence="11 12" type="primary">crcB</name>
    <name evidence="11" type="synonym">fluC</name>
    <name evidence="12" type="ORF">Pan54_30390</name>
</gene>
<organism evidence="12 13">
    <name type="scientific">Rubinisphaera italica</name>
    <dbReference type="NCBI Taxonomy" id="2527969"/>
    <lineage>
        <taxon>Bacteria</taxon>
        <taxon>Pseudomonadati</taxon>
        <taxon>Planctomycetota</taxon>
        <taxon>Planctomycetia</taxon>
        <taxon>Planctomycetales</taxon>
        <taxon>Planctomycetaceae</taxon>
        <taxon>Rubinisphaera</taxon>
    </lineage>
</organism>
<evidence type="ECO:0000256" key="2">
    <source>
        <dbReference type="ARBA" id="ARBA00022475"/>
    </source>
</evidence>
<evidence type="ECO:0000256" key="4">
    <source>
        <dbReference type="ARBA" id="ARBA00022692"/>
    </source>
</evidence>
<feature type="transmembrane region" description="Helical" evidence="11">
    <location>
        <begin position="69"/>
        <end position="92"/>
    </location>
</feature>
<evidence type="ECO:0000256" key="5">
    <source>
        <dbReference type="ARBA" id="ARBA00022989"/>
    </source>
</evidence>
<comment type="activity regulation">
    <text evidence="11">Na(+) is not transported, but it plays an essential structural role and its presence is essential for fluoride channel function.</text>
</comment>
<accession>A0A5C5XHX1</accession>
<dbReference type="GO" id="GO:0140114">
    <property type="term" value="P:cellular detoxification of fluoride"/>
    <property type="evidence" value="ECO:0007669"/>
    <property type="project" value="UniProtKB-UniRule"/>
</dbReference>
<keyword evidence="7 11" id="KW-0472">Membrane</keyword>
<evidence type="ECO:0000256" key="3">
    <source>
        <dbReference type="ARBA" id="ARBA00022519"/>
    </source>
</evidence>
<dbReference type="Pfam" id="PF02537">
    <property type="entry name" value="CRCB"/>
    <property type="match status" value="1"/>
</dbReference>
<keyword evidence="4 11" id="KW-0812">Transmembrane</keyword>
<keyword evidence="3" id="KW-0997">Cell inner membrane</keyword>
<feature type="binding site" evidence="11">
    <location>
        <position position="76"/>
    </location>
    <ligand>
        <name>Na(+)</name>
        <dbReference type="ChEBI" id="CHEBI:29101"/>
        <note>structural</note>
    </ligand>
</feature>
<keyword evidence="11" id="KW-0813">Transport</keyword>
<comment type="catalytic activity">
    <reaction evidence="10">
        <text>fluoride(in) = fluoride(out)</text>
        <dbReference type="Rhea" id="RHEA:76159"/>
        <dbReference type="ChEBI" id="CHEBI:17051"/>
    </reaction>
    <physiologicalReaction direction="left-to-right" evidence="10">
        <dbReference type="Rhea" id="RHEA:76160"/>
    </physiologicalReaction>
</comment>
<dbReference type="PANTHER" id="PTHR28259:SF1">
    <property type="entry name" value="FLUORIDE EXPORT PROTEIN 1-RELATED"/>
    <property type="match status" value="1"/>
</dbReference>
<dbReference type="NCBIfam" id="TIGR00494">
    <property type="entry name" value="crcB"/>
    <property type="match status" value="1"/>
</dbReference>